<name>A0A2H5FHQ5_9GAMM</name>
<evidence type="ECO:0000313" key="2">
    <source>
        <dbReference type="Proteomes" id="UP000234343"/>
    </source>
</evidence>
<dbReference type="Proteomes" id="UP000234343">
    <property type="component" value="Chromosome"/>
</dbReference>
<sequence length="367" mass="40954">MISKHPVFQFIYDIIFRKVFLDVVTSIHFDVTRFNKKVSNLMTEKIIHLSFQETPQAYYDQNAAELGIVPDGTGLQIVFKINGENYVFAGPRGGSVLTVNGGAVENKNAPFLAQLAEEIEEETFGVLKITHSQETGYLLSVNGKQHALTPQDDKSYLAYKPEKYAYLTFTAVCNTVTLDELEAAQMQMNPTAAFWNQIGNFLFPHTRNAPRDDTFLTYWESQSAARAGLIAKLSQTDEDTLLIKPTVVFGAKTIAQALAKLNDIKSYGELMTLFKHTVGRYSERPGYYIFTTSELVRAVNNEDIKEVNDYKGNKVASGIFNDSAIKAILPSFILPQISIGNSRDSLFASPNTVSLPSEQHALQMQYS</sequence>
<organism evidence="1 2">
    <name type="scientific">Legionella sainthelensi</name>
    <dbReference type="NCBI Taxonomy" id="28087"/>
    <lineage>
        <taxon>Bacteria</taxon>
        <taxon>Pseudomonadati</taxon>
        <taxon>Pseudomonadota</taxon>
        <taxon>Gammaproteobacteria</taxon>
        <taxon>Legionellales</taxon>
        <taxon>Legionellaceae</taxon>
        <taxon>Legionella</taxon>
    </lineage>
</organism>
<dbReference type="AlphaFoldDB" id="A0A2H5FHQ5"/>
<gene>
    <name evidence="1" type="ORF">CAB17_02680</name>
</gene>
<accession>A0A2H5FHQ5</accession>
<protein>
    <submittedName>
        <fullName evidence="1">Uncharacterized protein</fullName>
    </submittedName>
</protein>
<proteinExistence type="predicted"/>
<reference evidence="1 2" key="1">
    <citation type="submission" date="2017-12" db="EMBL/GenBank/DDBJ databases">
        <title>Legionella sainthelensi LA01-117, whole genome sequence of a clinical isolate from New Zealand.</title>
        <authorList>
            <person name="Cree S.L."/>
            <person name="Slow S."/>
            <person name="Kennedy M.A."/>
            <person name="Murdoch D.R."/>
            <person name="Biggs P.J."/>
            <person name="Anderson T."/>
        </authorList>
    </citation>
    <scope>NUCLEOTIDE SEQUENCE [LARGE SCALE GENOMIC DNA]</scope>
    <source>
        <strain evidence="1 2">LA01-117</strain>
    </source>
</reference>
<keyword evidence="2" id="KW-1185">Reference proteome</keyword>
<evidence type="ECO:0000313" key="1">
    <source>
        <dbReference type="EMBL" id="AUH71086.1"/>
    </source>
</evidence>
<dbReference type="EMBL" id="CP025491">
    <property type="protein sequence ID" value="AUH71086.1"/>
    <property type="molecule type" value="Genomic_DNA"/>
</dbReference>
<dbReference type="KEGG" id="lsh:CAB17_02680"/>